<dbReference type="InterPro" id="IPR036388">
    <property type="entry name" value="WH-like_DNA-bd_sf"/>
</dbReference>
<sequence length="258" mass="30382">MEQQQLFKVRDLRKKDQYKIDDKYLNGYAKIFGPTTTAVYNSLSRHAEFHTQEAFPSEELIAEEHGIGRKSVQRSIKQLKGANIIKVDRVRRKGKWLNNMYYLVDRDEWFKPEDIKDLWKAKRHWRRKPEDIKAKTIGHQDPIKDTHSKDNTYKELATLQVADPINPLIELFKSVNPTYTRLYSDKTQRACLDRLLRLMGREKLEAVINIIQQTNQMPYAPVITTPYELEKKLGSLMAFVKKEQIKIIKRKPSVAIIK</sequence>
<proteinExistence type="predicted"/>
<dbReference type="AlphaFoldDB" id="A0A6H1ZFV1"/>
<organism evidence="1">
    <name type="scientific">viral metagenome</name>
    <dbReference type="NCBI Taxonomy" id="1070528"/>
    <lineage>
        <taxon>unclassified sequences</taxon>
        <taxon>metagenomes</taxon>
        <taxon>organismal metagenomes</taxon>
    </lineage>
</organism>
<dbReference type="SUPFAM" id="SSF46785">
    <property type="entry name" value="Winged helix' DNA-binding domain"/>
    <property type="match status" value="1"/>
</dbReference>
<dbReference type="EMBL" id="MT144007">
    <property type="protein sequence ID" value="QJA46301.1"/>
    <property type="molecule type" value="Genomic_DNA"/>
</dbReference>
<dbReference type="Gene3D" id="1.10.10.10">
    <property type="entry name" value="Winged helix-like DNA-binding domain superfamily/Winged helix DNA-binding domain"/>
    <property type="match status" value="1"/>
</dbReference>
<evidence type="ECO:0000313" key="1">
    <source>
        <dbReference type="EMBL" id="QJA46301.1"/>
    </source>
</evidence>
<dbReference type="InterPro" id="IPR036390">
    <property type="entry name" value="WH_DNA-bd_sf"/>
</dbReference>
<gene>
    <name evidence="1" type="ORF">TM448A00373_0008</name>
    <name evidence="2" type="ORF">TM448B00195_0045</name>
</gene>
<dbReference type="EMBL" id="MT144597">
    <property type="protein sequence ID" value="QJH94205.1"/>
    <property type="molecule type" value="Genomic_DNA"/>
</dbReference>
<accession>A0A6H1ZFV1</accession>
<name>A0A6H1ZFV1_9ZZZZ</name>
<reference evidence="1" key="1">
    <citation type="submission" date="2020-03" db="EMBL/GenBank/DDBJ databases">
        <title>The deep terrestrial virosphere.</title>
        <authorList>
            <person name="Holmfeldt K."/>
            <person name="Nilsson E."/>
            <person name="Simone D."/>
            <person name="Lopez-Fernandez M."/>
            <person name="Wu X."/>
            <person name="de Brujin I."/>
            <person name="Lundin D."/>
            <person name="Andersson A."/>
            <person name="Bertilsson S."/>
            <person name="Dopson M."/>
        </authorList>
    </citation>
    <scope>NUCLEOTIDE SEQUENCE</scope>
    <source>
        <strain evidence="1">TM448A00373</strain>
        <strain evidence="2">TM448B00195</strain>
    </source>
</reference>
<protein>
    <submittedName>
        <fullName evidence="1">Putative DNA binding, helix-turn-helix domain containing protein</fullName>
    </submittedName>
</protein>
<dbReference type="Pfam" id="PF13730">
    <property type="entry name" value="HTH_36"/>
    <property type="match status" value="1"/>
</dbReference>
<evidence type="ECO:0000313" key="2">
    <source>
        <dbReference type="EMBL" id="QJH94205.1"/>
    </source>
</evidence>